<organism evidence="1">
    <name type="scientific">marine sediment metagenome</name>
    <dbReference type="NCBI Taxonomy" id="412755"/>
    <lineage>
        <taxon>unclassified sequences</taxon>
        <taxon>metagenomes</taxon>
        <taxon>ecological metagenomes</taxon>
    </lineage>
</organism>
<evidence type="ECO:0000313" key="1">
    <source>
        <dbReference type="EMBL" id="KKL82527.1"/>
    </source>
</evidence>
<proteinExistence type="predicted"/>
<sequence>MNESNIGKSRLLLDNDIIIKDLYGSSSMREKIQELFSNNERFVLKLTLGEFKRSVMKDLVVFYNDLIEFLGNQDINSTSSHLELLIDFLLDYKKNYGVNAKGRFVNYIILIFENILNHINNSTDTPLEITLDLIKNQIIDYMEIFFYEINVIGDSINCPHSDLEPARDQNKFEKLRFSCKDCETKKINLVLDIFQKEIEIILNSAISNHLIDILKYIINLDNIKNIDGRKHVCLNLVDLLLILNCPKDYTIFTSNFSHFNEICVLLNKSSYKFFFFLTPESFS</sequence>
<evidence type="ECO:0008006" key="2">
    <source>
        <dbReference type="Google" id="ProtNLM"/>
    </source>
</evidence>
<protein>
    <recommendedName>
        <fullName evidence="2">PIN domain-containing protein</fullName>
    </recommendedName>
</protein>
<comment type="caution">
    <text evidence="1">The sequence shown here is derived from an EMBL/GenBank/DDBJ whole genome shotgun (WGS) entry which is preliminary data.</text>
</comment>
<dbReference type="EMBL" id="LAZR01022254">
    <property type="protein sequence ID" value="KKL82527.1"/>
    <property type="molecule type" value="Genomic_DNA"/>
</dbReference>
<gene>
    <name evidence="1" type="ORF">LCGC14_1983850</name>
</gene>
<accession>A0A0F9I565</accession>
<name>A0A0F9I565_9ZZZZ</name>
<dbReference type="AlphaFoldDB" id="A0A0F9I565"/>
<reference evidence="1" key="1">
    <citation type="journal article" date="2015" name="Nature">
        <title>Complex archaea that bridge the gap between prokaryotes and eukaryotes.</title>
        <authorList>
            <person name="Spang A."/>
            <person name="Saw J.H."/>
            <person name="Jorgensen S.L."/>
            <person name="Zaremba-Niedzwiedzka K."/>
            <person name="Martijn J."/>
            <person name="Lind A.E."/>
            <person name="van Eijk R."/>
            <person name="Schleper C."/>
            <person name="Guy L."/>
            <person name="Ettema T.J."/>
        </authorList>
    </citation>
    <scope>NUCLEOTIDE SEQUENCE</scope>
</reference>